<dbReference type="EMBL" id="LNYS01000008">
    <property type="protein sequence ID" value="KTD50211.1"/>
    <property type="molecule type" value="Genomic_DNA"/>
</dbReference>
<dbReference type="PATRIC" id="fig|45073.5.peg.1623"/>
<proteinExistence type="predicted"/>
<comment type="caution">
    <text evidence="3">The sequence shown here is derived from an EMBL/GenBank/DDBJ whole genome shotgun (WGS) entry which is preliminary data.</text>
</comment>
<evidence type="ECO:0000256" key="2">
    <source>
        <dbReference type="SAM" id="Phobius"/>
    </source>
</evidence>
<dbReference type="SUPFAM" id="SSF52540">
    <property type="entry name" value="P-loop containing nucleoside triphosphate hydrolases"/>
    <property type="match status" value="1"/>
</dbReference>
<dbReference type="Gene3D" id="3.40.50.300">
    <property type="entry name" value="P-loop containing nucleotide triphosphate hydrolases"/>
    <property type="match status" value="1"/>
</dbReference>
<dbReference type="InterPro" id="IPR027417">
    <property type="entry name" value="P-loop_NTPase"/>
</dbReference>
<sequence length="1537" mass="176075">MHKAVNVVVCIKRERSSVRECLEAYRIIHINLLTLIVFLSNGIFPLFRFALFITFMTRKHSHKKRSRQPQTNQKTRNIKNPSIPIEKANEANEIFIWASMLTLHKTTYGVLEKNHRDAAILDNTLAKIRNREWAALDLEVLAGTTPKIYSVRMNHSDRLLLTTEILNGKPRLLVLEVILNHKYENSRFLKSQVLKNYLHNHKDQLWEKVNAEDLESTGLQELVPENPRFKPVEYHHRFIELSDLQQSAFELQTPIHVEGIPGSGKTILAETFIRQKRWQNRGSQQPIIYLAKSPALVNQVRDKLSELLDSIDPELPPVWVMTYEQFAALDVPGDENAPKRTLFTEEEADNFFKSWYDQFYAEQKVLAKANQQILHPFIADPVRLYKEFKLISGYTKTQYTDKAKRISEVSAEFREVFFQHYTKFEAAIPKDKIHPHFSSLNLGVQPSFIAVDECNDLTGKQLANIFDISKGEVVFLGDGNQKLDGNKSNARLIQAQAQKLGHSLNILKLPTTHRSAKLHSKFLNLLLQIKYELTGGIGEKNENSFIKSSEDAAEGELIWVDHLSPQFISEINELKKSHKFCIIADDVHKPMLEKHFPGTTFISPEASKGLEYTTTLLVEPFSEEVYEKISKNLPSDFEFDENQQQFNRPAPDRGNPEFAAPMHRLVVLFSRSTANIIVLHSANKKLAKLVSPMHKMGRRLAENEGLNIKGHSASTEEEWLMQAKAYHSENDYLSALSVLMKELKYSEEKANSILGSWDRPKPGPASLAFSPNLQDISVNSKQAAKEVSKAPAPIANQEQEKKSIHTDKAAKSLLRAQELKTLRHNYLNCLKALAPDEKTAEQNQDTMDCVWNEIFTHPQSMQLLTEEDMDFLKAVFSSSHLVSSLFNYFPLIEKNDTCILSPTATKRKGHFSDKLILKIAPLMINHRDLKVVEILNILLRGKPQTLFNELCSLYRESYLRRLNQLAPIATSKWRAGEELYSLWENIFSHPHITQLLTHDGKKTNMDFLDSILSSKSLMHSLLYDYFPVVIRDPESYPIITPDAIEHAVELPDELVLKIAPLMLTHNNQLAIAIFLILLRCKPHLVSPVFPLLCKNEETRKQLDLLGYPDAFNGRPLHAYLDMKMLFPQIPKKQPPLFPKLCEDAYGIYTLHALQGQAELEWDEDYLRSIFTGTEQGHLLAQLFHYNVGADLVLRWAARYPSLTLSMDRLRKKYPCKNALQAPKSDISYMPYVAYHGSNLFYHMTSFPAGRMLFGMLATPEFQASITKEDLFTNSHHDVSVFHNLFMSIESQGALYCLLHNRPELISFIGNSHFHIPNPKKSAPRSFGGILMFGFCNETGNRLVNVILSHRQEVLHMLDTALLITRLESSRRDNSRRGDTQLFPPEDYFFENLMVILDLDLLKLFLQSQHTKFLTEINPKTDKPYIYRTLQICSAQQLEIILECPWLALKNISGQGKHSVLKIINERPDKEQLLPIVEKRIAVLIEKLKETLEKKTLSPVVTEGLFGTKNTTRSSGRKAKKMTVEQTERHESGVNELR</sequence>
<reference evidence="3 4" key="1">
    <citation type="submission" date="2015-11" db="EMBL/GenBank/DDBJ databases">
        <title>Genomic analysis of 38 Legionella species identifies large and diverse effector repertoires.</title>
        <authorList>
            <person name="Burstein D."/>
            <person name="Amaro F."/>
            <person name="Zusman T."/>
            <person name="Lifshitz Z."/>
            <person name="Cohen O."/>
            <person name="Gilbert J.A."/>
            <person name="Pupko T."/>
            <person name="Shuman H.A."/>
            <person name="Segal G."/>
        </authorList>
    </citation>
    <scope>NUCLEOTIDE SEQUENCE [LARGE SCALE GENOMIC DNA]</scope>
    <source>
        <strain evidence="3 4">CDC#1442-AUS-E</strain>
    </source>
</reference>
<feature type="region of interest" description="Disordered" evidence="1">
    <location>
        <begin position="784"/>
        <end position="805"/>
    </location>
</feature>
<gene>
    <name evidence="3" type="ORF">Lqui_1536</name>
</gene>
<protein>
    <submittedName>
        <fullName evidence="3">Uncharacterized protein</fullName>
    </submittedName>
</protein>
<keyword evidence="4" id="KW-1185">Reference proteome</keyword>
<feature type="compositionally biased region" description="Polar residues" evidence="1">
    <location>
        <begin position="68"/>
        <end position="80"/>
    </location>
</feature>
<keyword evidence="2" id="KW-0472">Membrane</keyword>
<feature type="region of interest" description="Disordered" evidence="1">
    <location>
        <begin position="62"/>
        <end position="82"/>
    </location>
</feature>
<feature type="compositionally biased region" description="Basic and acidic residues" evidence="1">
    <location>
        <begin position="1521"/>
        <end position="1537"/>
    </location>
</feature>
<keyword evidence="2" id="KW-1133">Transmembrane helix</keyword>
<feature type="transmembrane region" description="Helical" evidence="2">
    <location>
        <begin position="32"/>
        <end position="56"/>
    </location>
</feature>
<feature type="region of interest" description="Disordered" evidence="1">
    <location>
        <begin position="1507"/>
        <end position="1537"/>
    </location>
</feature>
<accession>A0A0W0Y101</accession>
<organism evidence="3 4">
    <name type="scientific">Legionella quinlivanii</name>
    <dbReference type="NCBI Taxonomy" id="45073"/>
    <lineage>
        <taxon>Bacteria</taxon>
        <taxon>Pseudomonadati</taxon>
        <taxon>Pseudomonadota</taxon>
        <taxon>Gammaproteobacteria</taxon>
        <taxon>Legionellales</taxon>
        <taxon>Legionellaceae</taxon>
        <taxon>Legionella</taxon>
    </lineage>
</organism>
<dbReference type="Proteomes" id="UP000054618">
    <property type="component" value="Unassembled WGS sequence"/>
</dbReference>
<keyword evidence="2" id="KW-0812">Transmembrane</keyword>
<dbReference type="STRING" id="45073.Lqui_1536"/>
<evidence type="ECO:0000256" key="1">
    <source>
        <dbReference type="SAM" id="MobiDB-lite"/>
    </source>
</evidence>
<name>A0A0W0Y101_9GAMM</name>
<evidence type="ECO:0000313" key="4">
    <source>
        <dbReference type="Proteomes" id="UP000054618"/>
    </source>
</evidence>
<evidence type="ECO:0000313" key="3">
    <source>
        <dbReference type="EMBL" id="KTD50211.1"/>
    </source>
</evidence>